<sequence length="124" mass="13481">MFRPLAKPLLHAHPRPVAHPHTRTLWNGLTSPSSSHTAPPTVEAPKTDPTQDTAQNLLTQLLTARLNDSAMQSEQTLVQLATGERLEARRAVVVKVIGGRGEERGFVVAVDGEGGKGVMRTKRY</sequence>
<accession>A0A6G1HJJ6</accession>
<feature type="compositionally biased region" description="Low complexity" evidence="1">
    <location>
        <begin position="30"/>
        <end position="41"/>
    </location>
</feature>
<organism evidence="2 3">
    <name type="scientific">Trichodelitschia bisporula</name>
    <dbReference type="NCBI Taxonomy" id="703511"/>
    <lineage>
        <taxon>Eukaryota</taxon>
        <taxon>Fungi</taxon>
        <taxon>Dikarya</taxon>
        <taxon>Ascomycota</taxon>
        <taxon>Pezizomycotina</taxon>
        <taxon>Dothideomycetes</taxon>
        <taxon>Dothideomycetes incertae sedis</taxon>
        <taxon>Phaeotrichales</taxon>
        <taxon>Phaeotrichaceae</taxon>
        <taxon>Trichodelitschia</taxon>
    </lineage>
</organism>
<dbReference type="EMBL" id="ML996708">
    <property type="protein sequence ID" value="KAF2396233.1"/>
    <property type="molecule type" value="Genomic_DNA"/>
</dbReference>
<protein>
    <submittedName>
        <fullName evidence="2">Uncharacterized protein</fullName>
    </submittedName>
</protein>
<keyword evidence="3" id="KW-1185">Reference proteome</keyword>
<evidence type="ECO:0000256" key="1">
    <source>
        <dbReference type="SAM" id="MobiDB-lite"/>
    </source>
</evidence>
<proteinExistence type="predicted"/>
<dbReference type="AlphaFoldDB" id="A0A6G1HJJ6"/>
<evidence type="ECO:0000313" key="3">
    <source>
        <dbReference type="Proteomes" id="UP000799640"/>
    </source>
</evidence>
<evidence type="ECO:0000313" key="2">
    <source>
        <dbReference type="EMBL" id="KAF2396233.1"/>
    </source>
</evidence>
<reference evidence="2" key="1">
    <citation type="journal article" date="2020" name="Stud. Mycol.">
        <title>101 Dothideomycetes genomes: a test case for predicting lifestyles and emergence of pathogens.</title>
        <authorList>
            <person name="Haridas S."/>
            <person name="Albert R."/>
            <person name="Binder M."/>
            <person name="Bloem J."/>
            <person name="Labutti K."/>
            <person name="Salamov A."/>
            <person name="Andreopoulos B."/>
            <person name="Baker S."/>
            <person name="Barry K."/>
            <person name="Bills G."/>
            <person name="Bluhm B."/>
            <person name="Cannon C."/>
            <person name="Castanera R."/>
            <person name="Culley D."/>
            <person name="Daum C."/>
            <person name="Ezra D."/>
            <person name="Gonzalez J."/>
            <person name="Henrissat B."/>
            <person name="Kuo A."/>
            <person name="Liang C."/>
            <person name="Lipzen A."/>
            <person name="Lutzoni F."/>
            <person name="Magnuson J."/>
            <person name="Mondo S."/>
            <person name="Nolan M."/>
            <person name="Ohm R."/>
            <person name="Pangilinan J."/>
            <person name="Park H.-J."/>
            <person name="Ramirez L."/>
            <person name="Alfaro M."/>
            <person name="Sun H."/>
            <person name="Tritt A."/>
            <person name="Yoshinaga Y."/>
            <person name="Zwiers L.-H."/>
            <person name="Turgeon B."/>
            <person name="Goodwin S."/>
            <person name="Spatafora J."/>
            <person name="Crous P."/>
            <person name="Grigoriev I."/>
        </authorList>
    </citation>
    <scope>NUCLEOTIDE SEQUENCE</scope>
    <source>
        <strain evidence="2">CBS 262.69</strain>
    </source>
</reference>
<name>A0A6G1HJJ6_9PEZI</name>
<gene>
    <name evidence="2" type="ORF">EJ06DRAFT_560176</name>
</gene>
<feature type="compositionally biased region" description="Basic residues" evidence="1">
    <location>
        <begin position="10"/>
        <end position="22"/>
    </location>
</feature>
<feature type="region of interest" description="Disordered" evidence="1">
    <location>
        <begin position="1"/>
        <end position="51"/>
    </location>
</feature>
<dbReference type="Proteomes" id="UP000799640">
    <property type="component" value="Unassembled WGS sequence"/>
</dbReference>